<feature type="region of interest" description="Disordered" evidence="1">
    <location>
        <begin position="52"/>
        <end position="116"/>
    </location>
</feature>
<comment type="caution">
    <text evidence="2">The sequence shown here is derived from an EMBL/GenBank/DDBJ whole genome shotgun (WGS) entry which is preliminary data.</text>
</comment>
<evidence type="ECO:0000313" key="3">
    <source>
        <dbReference type="Proteomes" id="UP001485043"/>
    </source>
</evidence>
<dbReference type="Proteomes" id="UP001485043">
    <property type="component" value="Unassembled WGS sequence"/>
</dbReference>
<feature type="compositionally biased region" description="Low complexity" evidence="1">
    <location>
        <begin position="95"/>
        <end position="109"/>
    </location>
</feature>
<feature type="compositionally biased region" description="Basic residues" evidence="1">
    <location>
        <begin position="52"/>
        <end position="66"/>
    </location>
</feature>
<dbReference type="AlphaFoldDB" id="A0AAW1SS46"/>
<proteinExistence type="predicted"/>
<evidence type="ECO:0000313" key="2">
    <source>
        <dbReference type="EMBL" id="KAK9852615.1"/>
    </source>
</evidence>
<accession>A0AAW1SS46</accession>
<keyword evidence="3" id="KW-1185">Reference proteome</keyword>
<gene>
    <name evidence="2" type="ORF">WJX84_005274</name>
</gene>
<organism evidence="2 3">
    <name type="scientific">Apatococcus fuscideae</name>
    <dbReference type="NCBI Taxonomy" id="2026836"/>
    <lineage>
        <taxon>Eukaryota</taxon>
        <taxon>Viridiplantae</taxon>
        <taxon>Chlorophyta</taxon>
        <taxon>core chlorophytes</taxon>
        <taxon>Trebouxiophyceae</taxon>
        <taxon>Chlorellales</taxon>
        <taxon>Chlorellaceae</taxon>
        <taxon>Apatococcus</taxon>
    </lineage>
</organism>
<evidence type="ECO:0000256" key="1">
    <source>
        <dbReference type="SAM" id="MobiDB-lite"/>
    </source>
</evidence>
<dbReference type="EMBL" id="JALJOV010001179">
    <property type="protein sequence ID" value="KAK9852615.1"/>
    <property type="molecule type" value="Genomic_DNA"/>
</dbReference>
<reference evidence="2 3" key="1">
    <citation type="journal article" date="2024" name="Nat. Commun.">
        <title>Phylogenomics reveals the evolutionary origins of lichenization in chlorophyte algae.</title>
        <authorList>
            <person name="Puginier C."/>
            <person name="Libourel C."/>
            <person name="Otte J."/>
            <person name="Skaloud P."/>
            <person name="Haon M."/>
            <person name="Grisel S."/>
            <person name="Petersen M."/>
            <person name="Berrin J.G."/>
            <person name="Delaux P.M."/>
            <person name="Dal Grande F."/>
            <person name="Keller J."/>
        </authorList>
    </citation>
    <scope>NUCLEOTIDE SEQUENCE [LARGE SCALE GENOMIC DNA]</scope>
    <source>
        <strain evidence="2 3">SAG 2523</strain>
    </source>
</reference>
<protein>
    <submittedName>
        <fullName evidence="2">Uncharacterized protein</fullName>
    </submittedName>
</protein>
<sequence length="158" mass="16794">MQRRAAARQAVLDIEAAAAEVKGILDVRAEAASPRSPSVQVSATVLQYAGIKKHSSKLSSHQRTKSGRMFGDYTPKFMQGAMANGDGPEEGTNLSRPSSRPSSAGRRTAAPPPRAGRVLRFQPGLLLSAPNMSGEPCDCATPPHLLPHTRCDVEFSAM</sequence>
<name>A0AAW1SS46_9CHLO</name>